<organism evidence="7 8">
    <name type="scientific">Aerophototrophica crusticola</name>
    <dbReference type="NCBI Taxonomy" id="1709002"/>
    <lineage>
        <taxon>Bacteria</taxon>
        <taxon>Pseudomonadati</taxon>
        <taxon>Pseudomonadota</taxon>
        <taxon>Alphaproteobacteria</taxon>
        <taxon>Rhodospirillales</taxon>
        <taxon>Rhodospirillaceae</taxon>
        <taxon>Aerophototrophica</taxon>
    </lineage>
</organism>
<dbReference type="GO" id="GO:0009279">
    <property type="term" value="C:cell outer membrane"/>
    <property type="evidence" value="ECO:0007669"/>
    <property type="project" value="UniProtKB-SubCell"/>
</dbReference>
<sequence length="740" mass="82170" precursor="true">MPSPMTFRRRLLGTAVAACFLLAGPALAQPTGSGQPVLLSADSVDYDDKTGIVTASGRVELAQGTRILLADKVQFSEKTNVVTASGNVSMLEPSGEVVFADYVELADDMRQGFIDRVRVLMADNSRIAAAEGERVDGRYVRMEKAVYSPCDLCQEDPTRSPLWQIRAARVTHDTEAKEIYYRDALLEIGGIPVAYTPFFSHPDPSVKRRSGFLAPGGGFNSDIGTYARIYYFFDIDPSKDFTLEVTPSTEDGLLLGGQYRQRFSSGSMTLSGSATYAERTEGFGAAQTADNEFRWHAFGNGRFDINQQWRWGFDLERTSDDSHLRRYDYSEKDLLTSRAFVERFNARDYLSLNAYSFQDLRPGNPEEEPLVFPLATYSALGEPGSLLGGRWSVDGNLLALTRADGTDTRRISAQTGWRRDLVAPIGLVNTFAASIRADAYWANDYRPTLAAAERDNETSLRVFPQAQWMMSFPLARQSGTVQQLIEPIVMFSAAPNNVNDDDIPNEDSQDIEFDHSNLFLPSRFPGVDRLEGGQRVTYGVKAGLFGFGGGSSSLFLGQSYRLQEETDFPQGSGLEKKWSDVVGRLQLTPSPWLDLSYSFRLDSDTLAQRRHEAYVSAGPAEFRVNASYLYLDRLTLERGTASQNREELTVGVNSSFSRYWSAGVSHRRDLAENGGPIATGLVLTYQDECLTFQLVGERDFTQRSGIDSGDRVFFRLVFKNLGEFLSPSISGNVFGQQDAR</sequence>
<dbReference type="InterPro" id="IPR005653">
    <property type="entry name" value="OstA-like_N"/>
</dbReference>
<name>A0A858RBB9_9PROT</name>
<dbReference type="GO" id="GO:0043165">
    <property type="term" value="P:Gram-negative-bacterium-type cell outer membrane assembly"/>
    <property type="evidence" value="ECO:0007669"/>
    <property type="project" value="UniProtKB-UniRule"/>
</dbReference>
<dbReference type="PANTHER" id="PTHR30189:SF1">
    <property type="entry name" value="LPS-ASSEMBLY PROTEIN LPTD"/>
    <property type="match status" value="1"/>
</dbReference>
<evidence type="ECO:0000256" key="1">
    <source>
        <dbReference type="ARBA" id="ARBA00022729"/>
    </source>
</evidence>
<feature type="domain" description="LptD C-terminal" evidence="6">
    <location>
        <begin position="293"/>
        <end position="660"/>
    </location>
</feature>
<evidence type="ECO:0000256" key="4">
    <source>
        <dbReference type="HAMAP-Rule" id="MF_01411"/>
    </source>
</evidence>
<keyword evidence="3 4" id="KW-0998">Cell outer membrane</keyword>
<dbReference type="AlphaFoldDB" id="A0A858RBB9"/>
<gene>
    <name evidence="4" type="primary">lptD</name>
    <name evidence="7" type="ORF">HHL28_05570</name>
</gene>
<dbReference type="Gene3D" id="2.60.450.10">
    <property type="entry name" value="Lipopolysaccharide (LPS) transport protein A like domain"/>
    <property type="match status" value="1"/>
</dbReference>
<keyword evidence="1 4" id="KW-0732">Signal</keyword>
<evidence type="ECO:0000256" key="2">
    <source>
        <dbReference type="ARBA" id="ARBA00023136"/>
    </source>
</evidence>
<dbReference type="EMBL" id="CP051775">
    <property type="protein sequence ID" value="QJE74790.1"/>
    <property type="molecule type" value="Genomic_DNA"/>
</dbReference>
<comment type="subcellular location">
    <subcellularLocation>
        <location evidence="4">Cell outer membrane</location>
    </subcellularLocation>
</comment>
<feature type="signal peptide" evidence="4">
    <location>
        <begin position="1"/>
        <end position="28"/>
    </location>
</feature>
<evidence type="ECO:0000259" key="6">
    <source>
        <dbReference type="Pfam" id="PF04453"/>
    </source>
</evidence>
<keyword evidence="2 4" id="KW-0472">Membrane</keyword>
<feature type="domain" description="Organic solvent tolerance-like N-terminal" evidence="5">
    <location>
        <begin position="40"/>
        <end position="112"/>
    </location>
</feature>
<reference evidence="7" key="1">
    <citation type="submission" date="2020-04" db="EMBL/GenBank/DDBJ databases">
        <title>A desert anoxygenic phototrophic bacterium fixes CO2 using RubisCO under aerobic conditions.</title>
        <authorList>
            <person name="Tang K."/>
        </authorList>
    </citation>
    <scope>NUCLEOTIDE SEQUENCE [LARGE SCALE GENOMIC DNA]</scope>
    <source>
        <strain evidence="7">MIMtkB3</strain>
    </source>
</reference>
<comment type="caution">
    <text evidence="4">Lacks conserved residue(s) required for the propagation of feature annotation.</text>
</comment>
<dbReference type="Pfam" id="PF03968">
    <property type="entry name" value="LptD_N"/>
    <property type="match status" value="1"/>
</dbReference>
<dbReference type="HAMAP" id="MF_01411">
    <property type="entry name" value="LPS_assembly_LptD"/>
    <property type="match status" value="1"/>
</dbReference>
<dbReference type="GO" id="GO:1990351">
    <property type="term" value="C:transporter complex"/>
    <property type="evidence" value="ECO:0007669"/>
    <property type="project" value="TreeGrafter"/>
</dbReference>
<evidence type="ECO:0000256" key="3">
    <source>
        <dbReference type="ARBA" id="ARBA00023237"/>
    </source>
</evidence>
<dbReference type="InterPro" id="IPR050218">
    <property type="entry name" value="LptD"/>
</dbReference>
<proteinExistence type="inferred from homology"/>
<dbReference type="InterPro" id="IPR007543">
    <property type="entry name" value="LptD_C"/>
</dbReference>
<feature type="chain" id="PRO_5033182210" description="LPS-assembly protein LptD" evidence="4">
    <location>
        <begin position="29"/>
        <end position="740"/>
    </location>
</feature>
<evidence type="ECO:0000313" key="8">
    <source>
        <dbReference type="Proteomes" id="UP000501891"/>
    </source>
</evidence>
<dbReference type="PANTHER" id="PTHR30189">
    <property type="entry name" value="LPS-ASSEMBLY PROTEIN"/>
    <property type="match status" value="1"/>
</dbReference>
<accession>A0A858RBB9</accession>
<dbReference type="Proteomes" id="UP000501891">
    <property type="component" value="Chromosome"/>
</dbReference>
<keyword evidence="8" id="KW-1185">Reference proteome</keyword>
<comment type="subunit">
    <text evidence="4">Component of the lipopolysaccharide transport and assembly complex.</text>
</comment>
<dbReference type="KEGG" id="acru:HHL28_05570"/>
<comment type="similarity">
    <text evidence="4">Belongs to the LptD family.</text>
</comment>
<dbReference type="Pfam" id="PF04453">
    <property type="entry name" value="LptD"/>
    <property type="match status" value="1"/>
</dbReference>
<protein>
    <recommendedName>
        <fullName evidence="4">LPS-assembly protein LptD</fullName>
    </recommendedName>
</protein>
<evidence type="ECO:0000313" key="7">
    <source>
        <dbReference type="EMBL" id="QJE74790.1"/>
    </source>
</evidence>
<comment type="function">
    <text evidence="4">Involved in the assembly of lipopolysaccharide (LPS) at the surface of the outer membrane.</text>
</comment>
<dbReference type="GO" id="GO:0015920">
    <property type="term" value="P:lipopolysaccharide transport"/>
    <property type="evidence" value="ECO:0007669"/>
    <property type="project" value="InterPro"/>
</dbReference>
<evidence type="ECO:0000259" key="5">
    <source>
        <dbReference type="Pfam" id="PF03968"/>
    </source>
</evidence>
<dbReference type="InterPro" id="IPR020889">
    <property type="entry name" value="LipoPS_assembly_LptD"/>
</dbReference>